<organism evidence="8 9">
    <name type="scientific">Roseivirga misakiensis</name>
    <dbReference type="NCBI Taxonomy" id="1563681"/>
    <lineage>
        <taxon>Bacteria</taxon>
        <taxon>Pseudomonadati</taxon>
        <taxon>Bacteroidota</taxon>
        <taxon>Cytophagia</taxon>
        <taxon>Cytophagales</taxon>
        <taxon>Roseivirgaceae</taxon>
        <taxon>Roseivirga</taxon>
    </lineage>
</organism>
<dbReference type="SUPFAM" id="SSF51445">
    <property type="entry name" value="(Trans)glycosidases"/>
    <property type="match status" value="1"/>
</dbReference>
<protein>
    <recommendedName>
        <fullName evidence="3">beta-N-acetylhexosaminidase</fullName>
        <ecNumber evidence="3">3.2.1.52</ecNumber>
    </recommendedName>
</protein>
<dbReference type="InterPro" id="IPR012338">
    <property type="entry name" value="Beta-lactam/transpept-like"/>
</dbReference>
<dbReference type="GO" id="GO:0005975">
    <property type="term" value="P:carbohydrate metabolic process"/>
    <property type="evidence" value="ECO:0007669"/>
    <property type="project" value="InterPro"/>
</dbReference>
<keyword evidence="4 8" id="KW-0378">Hydrolase</keyword>
<evidence type="ECO:0000256" key="2">
    <source>
        <dbReference type="ARBA" id="ARBA00005336"/>
    </source>
</evidence>
<feature type="domain" description="Glycoside hydrolase family 3 N-terminal" evidence="7">
    <location>
        <begin position="47"/>
        <end position="361"/>
    </location>
</feature>
<dbReference type="Proteomes" id="UP000095552">
    <property type="component" value="Unassembled WGS sequence"/>
</dbReference>
<keyword evidence="5" id="KW-0326">Glycosidase</keyword>
<keyword evidence="9" id="KW-1185">Reference proteome</keyword>
<comment type="catalytic activity">
    <reaction evidence="1">
        <text>Hydrolysis of terminal non-reducing N-acetyl-D-hexosamine residues in N-acetyl-beta-D-hexosaminides.</text>
        <dbReference type="EC" id="3.2.1.52"/>
    </reaction>
</comment>
<dbReference type="AlphaFoldDB" id="A0A1E5T5M4"/>
<dbReference type="PANTHER" id="PTHR30480">
    <property type="entry name" value="BETA-HEXOSAMINIDASE-RELATED"/>
    <property type="match status" value="1"/>
</dbReference>
<dbReference type="Gene3D" id="3.20.20.300">
    <property type="entry name" value="Glycoside hydrolase, family 3, N-terminal domain"/>
    <property type="match status" value="1"/>
</dbReference>
<evidence type="ECO:0000256" key="3">
    <source>
        <dbReference type="ARBA" id="ARBA00012663"/>
    </source>
</evidence>
<dbReference type="Pfam" id="PF00144">
    <property type="entry name" value="Beta-lactamase"/>
    <property type="match status" value="1"/>
</dbReference>
<feature type="domain" description="Beta-lactamase-related" evidence="6">
    <location>
        <begin position="588"/>
        <end position="951"/>
    </location>
</feature>
<dbReference type="RefSeq" id="WP_069833987.1">
    <property type="nucleotide sequence ID" value="NZ_MDGQ01000003.1"/>
</dbReference>
<dbReference type="EMBL" id="MDGQ01000003">
    <property type="protein sequence ID" value="OEK06675.1"/>
    <property type="molecule type" value="Genomic_DNA"/>
</dbReference>
<dbReference type="GO" id="GO:0004563">
    <property type="term" value="F:beta-N-acetylhexosaminidase activity"/>
    <property type="evidence" value="ECO:0007669"/>
    <property type="project" value="UniProtKB-EC"/>
</dbReference>
<name>A0A1E5T5M4_9BACT</name>
<evidence type="ECO:0000313" key="9">
    <source>
        <dbReference type="Proteomes" id="UP000095552"/>
    </source>
</evidence>
<evidence type="ECO:0000259" key="7">
    <source>
        <dbReference type="Pfam" id="PF00933"/>
    </source>
</evidence>
<accession>A0A1E5T5M4</accession>
<dbReference type="OrthoDB" id="9805821at2"/>
<comment type="caution">
    <text evidence="8">The sequence shown here is derived from an EMBL/GenBank/DDBJ whole genome shotgun (WGS) entry which is preliminary data.</text>
</comment>
<dbReference type="STRING" id="1563681.BFP71_03140"/>
<reference evidence="8 9" key="1">
    <citation type="submission" date="2016-08" db="EMBL/GenBank/DDBJ databases">
        <title>Draft genome of Fabibacter sp. strain SK-8.</title>
        <authorList>
            <person name="Wong S.-K."/>
            <person name="Hamasaki K."/>
            <person name="Yoshizawa S."/>
        </authorList>
    </citation>
    <scope>NUCLEOTIDE SEQUENCE [LARGE SCALE GENOMIC DNA]</scope>
    <source>
        <strain evidence="8 9">SK-8</strain>
    </source>
</reference>
<evidence type="ECO:0000256" key="1">
    <source>
        <dbReference type="ARBA" id="ARBA00001231"/>
    </source>
</evidence>
<dbReference type="PANTHER" id="PTHR30480:SF13">
    <property type="entry name" value="BETA-HEXOSAMINIDASE"/>
    <property type="match status" value="1"/>
</dbReference>
<dbReference type="InterPro" id="IPR017853">
    <property type="entry name" value="GH"/>
</dbReference>
<evidence type="ECO:0000256" key="4">
    <source>
        <dbReference type="ARBA" id="ARBA00022801"/>
    </source>
</evidence>
<dbReference type="InterPro" id="IPR036962">
    <property type="entry name" value="Glyco_hydro_3_N_sf"/>
</dbReference>
<dbReference type="InterPro" id="IPR050226">
    <property type="entry name" value="NagZ_Beta-hexosaminidase"/>
</dbReference>
<proteinExistence type="inferred from homology"/>
<sequence>MIKKVTLLLFGLWIGIASVKGQKIYQKIDTLAQEQWVDSIFNALTPDERLGQLFMVAAYSNRDEKHYQEIDELITKYSIGGLIFFQGGPYRQAKLNDRYQAKSKVPLAIAMDAEWGIGMRLDSVMDFPKQMTLGAIKDNKWIYEMGKEVARQFHQLNMHINFAPVVDVNVNPNNPVIGYRSFGENKYKVSDKGIAYMKGLQDHGIMANAKHFPGHGDTGVDSHYDLPVITHSKDRMTETELYPFKQLMKDSLMSVMVAHLQVPAYDDRKNMPTTLSNKVVTDLLRNDLQFDGLAFTDAMNMQGVAKYYDPGEADVKALQAGNDVILFPLDVPKAIKQVKKAIKKKTLDQTSIDLRVKKILRAKYWFGLNEYAPINTTNLTKRINNDYAQLLNRILYQKAITVVDNHESLLPIFDLGDNQMASLQLGEGENGEFENMLDKYARFDHVALDSLDESALDSLAAFNTVVVGYHGITNSPKNQHGVDTAEIQFIRKLQARTKVIVVAFGNAYSLQYFKGVKNLICTYEDNDITQNLVPQIIFGALKAEGKLPISASEDFKAGLGIETLTTSRLSYGLPSEVGMNVDSLRKIDTIIEEAIKEKATPGAQVIVARKGKVVYQKNFGYQTYDEEKPIDDNTIYDIASITKVAATTQIVMKLYEEKRLDINKPIGDYLTELDSTNKKDLIIRDILTHQAGLKPYIPFWEKTVSDGAMKEEYLIDAQGPNHNFKIAEQRSLPPSLSDSVWYWTIESELRKLPKKKKRYDYLYSDLGYTLVYKLISEIIDEPVEDYLNREFYNPLGLSSTAFLPLEKGYNEEIAPTEVDDYFRNVVVCGNVHDQNATLMGGVAGHAGLFSKANDLAILMQMNMQMGEYAGKTYFNNWTIPIFTSAQFLENRRGLGWDKPITGTDEGPTSQYASASTFGHTGFTGAAVWADPAEELVFIFLTNRTYPESDNFKLIEENVRTRIHDLLYQSIFEPKVEE</sequence>
<dbReference type="Gene3D" id="3.40.710.10">
    <property type="entry name" value="DD-peptidase/beta-lactamase superfamily"/>
    <property type="match status" value="1"/>
</dbReference>
<evidence type="ECO:0000259" key="6">
    <source>
        <dbReference type="Pfam" id="PF00144"/>
    </source>
</evidence>
<gene>
    <name evidence="8" type="ORF">BFP71_03140</name>
</gene>
<comment type="similarity">
    <text evidence="2">Belongs to the glycosyl hydrolase 3 family.</text>
</comment>
<dbReference type="GO" id="GO:0009254">
    <property type="term" value="P:peptidoglycan turnover"/>
    <property type="evidence" value="ECO:0007669"/>
    <property type="project" value="TreeGrafter"/>
</dbReference>
<dbReference type="Pfam" id="PF00933">
    <property type="entry name" value="Glyco_hydro_3"/>
    <property type="match status" value="1"/>
</dbReference>
<dbReference type="InterPro" id="IPR001764">
    <property type="entry name" value="Glyco_hydro_3_N"/>
</dbReference>
<evidence type="ECO:0000313" key="8">
    <source>
        <dbReference type="EMBL" id="OEK06675.1"/>
    </source>
</evidence>
<dbReference type="InterPro" id="IPR001466">
    <property type="entry name" value="Beta-lactam-related"/>
</dbReference>
<dbReference type="SUPFAM" id="SSF56601">
    <property type="entry name" value="beta-lactamase/transpeptidase-like"/>
    <property type="match status" value="1"/>
</dbReference>
<evidence type="ECO:0000256" key="5">
    <source>
        <dbReference type="ARBA" id="ARBA00023295"/>
    </source>
</evidence>
<dbReference type="EC" id="3.2.1.52" evidence="3"/>